<dbReference type="Proteomes" id="UP001061298">
    <property type="component" value="Chromosome"/>
</dbReference>
<reference evidence="1" key="1">
    <citation type="submission" date="2022-10" db="EMBL/GenBank/DDBJ databases">
        <authorList>
            <person name="Mo P."/>
        </authorList>
    </citation>
    <scope>NUCLEOTIDE SEQUENCE</scope>
    <source>
        <strain evidence="1">HUAS 13-4</strain>
    </source>
</reference>
<gene>
    <name evidence="1" type="ORF">N8I84_28100</name>
</gene>
<evidence type="ECO:0000313" key="2">
    <source>
        <dbReference type="Proteomes" id="UP001061298"/>
    </source>
</evidence>
<sequence length="161" mass="17672">MGAKPIEGRMAAASEDGVVVFLIGLRINSFAAVRSWWPAFRAMGPMLAELSREKGSGLLGFKTLLGGPRETYMVQYWESKEKLLAYAAAQDKNHRPAWAAFNRRVREGKGKVGIWHETYVVPAGAHEAIYLNMPAYGLAKATGLVPVGRRGERAADRLRAS</sequence>
<keyword evidence="2" id="KW-1185">Reference proteome</keyword>
<dbReference type="EMBL" id="CP106793">
    <property type="protein sequence ID" value="UXY22132.1"/>
    <property type="molecule type" value="Genomic_DNA"/>
</dbReference>
<dbReference type="Pfam" id="PF13826">
    <property type="entry name" value="Monooxy_af470-like"/>
    <property type="match status" value="1"/>
</dbReference>
<protein>
    <submittedName>
        <fullName evidence="1">DUF4188 domain-containing protein</fullName>
    </submittedName>
</protein>
<dbReference type="InterPro" id="IPR025444">
    <property type="entry name" value="Monooxy_af470"/>
</dbReference>
<proteinExistence type="predicted"/>
<evidence type="ECO:0000313" key="1">
    <source>
        <dbReference type="EMBL" id="UXY22132.1"/>
    </source>
</evidence>
<organism evidence="1 2">
    <name type="scientific">Streptomyces cynarae</name>
    <dbReference type="NCBI Taxonomy" id="2981134"/>
    <lineage>
        <taxon>Bacteria</taxon>
        <taxon>Bacillati</taxon>
        <taxon>Actinomycetota</taxon>
        <taxon>Actinomycetes</taxon>
        <taxon>Kitasatosporales</taxon>
        <taxon>Streptomycetaceae</taxon>
        <taxon>Streptomyces</taxon>
    </lineage>
</organism>
<dbReference type="RefSeq" id="WP_263232252.1">
    <property type="nucleotide sequence ID" value="NZ_CP106793.1"/>
</dbReference>
<accession>A0ABY6E663</accession>
<name>A0ABY6E663_9ACTN</name>